<dbReference type="EMBL" id="SACN01000005">
    <property type="protein sequence ID" value="RVT89482.1"/>
    <property type="molecule type" value="Genomic_DNA"/>
</dbReference>
<evidence type="ECO:0000256" key="8">
    <source>
        <dbReference type="SAM" id="Phobius"/>
    </source>
</evidence>
<feature type="transmembrane region" description="Helical" evidence="8">
    <location>
        <begin position="40"/>
        <end position="61"/>
    </location>
</feature>
<evidence type="ECO:0000256" key="6">
    <source>
        <dbReference type="ARBA" id="ARBA00022989"/>
    </source>
</evidence>
<organism evidence="10 11">
    <name type="scientific">Sphingomonas crocodyli</name>
    <dbReference type="NCBI Taxonomy" id="1979270"/>
    <lineage>
        <taxon>Bacteria</taxon>
        <taxon>Pseudomonadati</taxon>
        <taxon>Pseudomonadota</taxon>
        <taxon>Alphaproteobacteria</taxon>
        <taxon>Sphingomonadales</taxon>
        <taxon>Sphingomonadaceae</taxon>
        <taxon>Sphingomonas</taxon>
    </lineage>
</organism>
<evidence type="ECO:0000256" key="3">
    <source>
        <dbReference type="ARBA" id="ARBA00022448"/>
    </source>
</evidence>
<dbReference type="Proteomes" id="UP000282971">
    <property type="component" value="Unassembled WGS sequence"/>
</dbReference>
<accession>A0A437LVT4</accession>
<evidence type="ECO:0000256" key="7">
    <source>
        <dbReference type="ARBA" id="ARBA00023136"/>
    </source>
</evidence>
<comment type="similarity">
    <text evidence="2">Belongs to the EamA transporter family.</text>
</comment>
<dbReference type="NCBIfam" id="TIGR00688">
    <property type="entry name" value="rarD"/>
    <property type="match status" value="1"/>
</dbReference>
<feature type="transmembrane region" description="Helical" evidence="8">
    <location>
        <begin position="12"/>
        <end position="28"/>
    </location>
</feature>
<comment type="caution">
    <text evidence="10">The sequence shown here is derived from an EMBL/GenBank/DDBJ whole genome shotgun (WGS) entry which is preliminary data.</text>
</comment>
<name>A0A437LVT4_9SPHN</name>
<protein>
    <submittedName>
        <fullName evidence="10">EamA family transporter RarD</fullName>
    </submittedName>
</protein>
<feature type="transmembrane region" description="Helical" evidence="8">
    <location>
        <begin position="180"/>
        <end position="197"/>
    </location>
</feature>
<feature type="transmembrane region" description="Helical" evidence="8">
    <location>
        <begin position="241"/>
        <end position="258"/>
    </location>
</feature>
<dbReference type="OrthoDB" id="369870at2"/>
<proteinExistence type="inferred from homology"/>
<gene>
    <name evidence="10" type="primary">rarD</name>
    <name evidence="10" type="ORF">EOD43_22230</name>
</gene>
<dbReference type="PANTHER" id="PTHR22911">
    <property type="entry name" value="ACYL-MALONYL CONDENSING ENZYME-RELATED"/>
    <property type="match status" value="1"/>
</dbReference>
<comment type="subcellular location">
    <subcellularLocation>
        <location evidence="1">Cell membrane</location>
        <topology evidence="1">Multi-pass membrane protein</topology>
    </subcellularLocation>
</comment>
<dbReference type="GO" id="GO:0005886">
    <property type="term" value="C:plasma membrane"/>
    <property type="evidence" value="ECO:0007669"/>
    <property type="project" value="UniProtKB-SubCell"/>
</dbReference>
<feature type="transmembrane region" description="Helical" evidence="8">
    <location>
        <begin position="129"/>
        <end position="146"/>
    </location>
</feature>
<feature type="transmembrane region" description="Helical" evidence="8">
    <location>
        <begin position="152"/>
        <end position="168"/>
    </location>
</feature>
<reference evidence="10 11" key="1">
    <citation type="submission" date="2019-01" db="EMBL/GenBank/DDBJ databases">
        <authorList>
            <person name="Chen W.-M."/>
        </authorList>
    </citation>
    <scope>NUCLEOTIDE SEQUENCE [LARGE SCALE GENOMIC DNA]</scope>
    <source>
        <strain evidence="10 11">CCP-7</strain>
    </source>
</reference>
<keyword evidence="3" id="KW-0813">Transport</keyword>
<dbReference type="InterPro" id="IPR004626">
    <property type="entry name" value="RarD"/>
</dbReference>
<dbReference type="AlphaFoldDB" id="A0A437LVT4"/>
<dbReference type="InterPro" id="IPR037185">
    <property type="entry name" value="EmrE-like"/>
</dbReference>
<keyword evidence="5 8" id="KW-0812">Transmembrane</keyword>
<keyword evidence="11" id="KW-1185">Reference proteome</keyword>
<evidence type="ECO:0000259" key="9">
    <source>
        <dbReference type="Pfam" id="PF00892"/>
    </source>
</evidence>
<evidence type="ECO:0000313" key="11">
    <source>
        <dbReference type="Proteomes" id="UP000282971"/>
    </source>
</evidence>
<dbReference type="Pfam" id="PF00892">
    <property type="entry name" value="EamA"/>
    <property type="match status" value="1"/>
</dbReference>
<sequence>MPAMSSTRSGIVMGASAYAIWGLLPLFLKQLQPLGAVEILSHRVIWSLGLLLLLALALRRGKALMQVMRQPKLIGVLAVSAALIGLNWLVYVHAVNEGHTLQASLGYFINPLVNVLLGMVVLRERLGRAEWAAVVLAGAGVAVLTIGQGALPTLSLILAISFGLYGLVRKMAPVESLEGLLVETALLTPLALGWLLLHDGFVLPAGGPSWPLVISAGIVTATPLMLFAAAAKRMRYSELGLLQYIAPTLQLMCALAFGEPLLPVHMLAFAFIWSGLAVYGIATWHKGRVRPMAPE</sequence>
<keyword evidence="7 8" id="KW-0472">Membrane</keyword>
<dbReference type="RefSeq" id="WP_127746599.1">
    <property type="nucleotide sequence ID" value="NZ_SACN01000005.1"/>
</dbReference>
<evidence type="ECO:0000256" key="1">
    <source>
        <dbReference type="ARBA" id="ARBA00004651"/>
    </source>
</evidence>
<feature type="transmembrane region" description="Helical" evidence="8">
    <location>
        <begin position="104"/>
        <end position="122"/>
    </location>
</feature>
<feature type="transmembrane region" description="Helical" evidence="8">
    <location>
        <begin position="264"/>
        <end position="282"/>
    </location>
</feature>
<evidence type="ECO:0000313" key="10">
    <source>
        <dbReference type="EMBL" id="RVT89482.1"/>
    </source>
</evidence>
<dbReference type="SUPFAM" id="SSF103481">
    <property type="entry name" value="Multidrug resistance efflux transporter EmrE"/>
    <property type="match status" value="2"/>
</dbReference>
<evidence type="ECO:0000256" key="2">
    <source>
        <dbReference type="ARBA" id="ARBA00007362"/>
    </source>
</evidence>
<dbReference type="PANTHER" id="PTHR22911:SF137">
    <property type="entry name" value="SOLUTE CARRIER FAMILY 35 MEMBER G2-RELATED"/>
    <property type="match status" value="1"/>
</dbReference>
<dbReference type="InterPro" id="IPR000620">
    <property type="entry name" value="EamA_dom"/>
</dbReference>
<evidence type="ECO:0000256" key="4">
    <source>
        <dbReference type="ARBA" id="ARBA00022475"/>
    </source>
</evidence>
<evidence type="ECO:0000256" key="5">
    <source>
        <dbReference type="ARBA" id="ARBA00022692"/>
    </source>
</evidence>
<feature type="transmembrane region" description="Helical" evidence="8">
    <location>
        <begin position="209"/>
        <end position="229"/>
    </location>
</feature>
<keyword evidence="4" id="KW-1003">Cell membrane</keyword>
<keyword evidence="6 8" id="KW-1133">Transmembrane helix</keyword>
<feature type="transmembrane region" description="Helical" evidence="8">
    <location>
        <begin position="73"/>
        <end position="92"/>
    </location>
</feature>
<feature type="domain" description="EamA" evidence="9">
    <location>
        <begin position="9"/>
        <end position="145"/>
    </location>
</feature>